<dbReference type="Pfam" id="PF01476">
    <property type="entry name" value="LysM"/>
    <property type="match status" value="5"/>
</dbReference>
<keyword evidence="6" id="KW-1185">Reference proteome</keyword>
<feature type="compositionally biased region" description="Low complexity" evidence="3">
    <location>
        <begin position="260"/>
        <end position="276"/>
    </location>
</feature>
<evidence type="ECO:0000259" key="4">
    <source>
        <dbReference type="PROSITE" id="PS51782"/>
    </source>
</evidence>
<dbReference type="EMBL" id="KV425914">
    <property type="protein sequence ID" value="KZV98835.1"/>
    <property type="molecule type" value="Genomic_DNA"/>
</dbReference>
<feature type="domain" description="LysM" evidence="4">
    <location>
        <begin position="290"/>
        <end position="336"/>
    </location>
</feature>
<evidence type="ECO:0000256" key="3">
    <source>
        <dbReference type="SAM" id="MobiDB-lite"/>
    </source>
</evidence>
<dbReference type="PANTHER" id="PTHR34997">
    <property type="entry name" value="AM15"/>
    <property type="match status" value="1"/>
</dbReference>
<feature type="domain" description="LysM" evidence="4">
    <location>
        <begin position="194"/>
        <end position="240"/>
    </location>
</feature>
<name>A0A165M6I8_EXIGL</name>
<dbReference type="InterPro" id="IPR052210">
    <property type="entry name" value="LysM1-like"/>
</dbReference>
<dbReference type="InterPro" id="IPR036779">
    <property type="entry name" value="LysM_dom_sf"/>
</dbReference>
<dbReference type="InParanoid" id="A0A165M6I8"/>
<feature type="domain" description="LysM" evidence="4">
    <location>
        <begin position="420"/>
        <end position="466"/>
    </location>
</feature>
<dbReference type="PROSITE" id="PS51782">
    <property type="entry name" value="LYSM"/>
    <property type="match status" value="6"/>
</dbReference>
<organism evidence="5 6">
    <name type="scientific">Exidia glandulosa HHB12029</name>
    <dbReference type="NCBI Taxonomy" id="1314781"/>
    <lineage>
        <taxon>Eukaryota</taxon>
        <taxon>Fungi</taxon>
        <taxon>Dikarya</taxon>
        <taxon>Basidiomycota</taxon>
        <taxon>Agaricomycotina</taxon>
        <taxon>Agaricomycetes</taxon>
        <taxon>Auriculariales</taxon>
        <taxon>Exidiaceae</taxon>
        <taxon>Exidia</taxon>
    </lineage>
</organism>
<dbReference type="SMART" id="SM00257">
    <property type="entry name" value="LysM"/>
    <property type="match status" value="6"/>
</dbReference>
<keyword evidence="2" id="KW-0843">Virulence</keyword>
<feature type="domain" description="LysM" evidence="4">
    <location>
        <begin position="71"/>
        <end position="117"/>
    </location>
</feature>
<accession>A0A165M6I8</accession>
<dbReference type="OrthoDB" id="5985073at2759"/>
<evidence type="ECO:0000256" key="2">
    <source>
        <dbReference type="ARBA" id="ARBA00023026"/>
    </source>
</evidence>
<protein>
    <recommendedName>
        <fullName evidence="4">LysM domain-containing protein</fullName>
    </recommendedName>
</protein>
<gene>
    <name evidence="5" type="ORF">EXIGLDRAFT_273250</name>
</gene>
<proteinExistence type="predicted"/>
<dbReference type="AlphaFoldDB" id="A0A165M6I8"/>
<dbReference type="Proteomes" id="UP000077266">
    <property type="component" value="Unassembled WGS sequence"/>
</dbReference>
<reference evidence="5 6" key="1">
    <citation type="journal article" date="2016" name="Mol. Biol. Evol.">
        <title>Comparative Genomics of Early-Diverging Mushroom-Forming Fungi Provides Insights into the Origins of Lignocellulose Decay Capabilities.</title>
        <authorList>
            <person name="Nagy L.G."/>
            <person name="Riley R."/>
            <person name="Tritt A."/>
            <person name="Adam C."/>
            <person name="Daum C."/>
            <person name="Floudas D."/>
            <person name="Sun H."/>
            <person name="Yadav J.S."/>
            <person name="Pangilinan J."/>
            <person name="Larsson K.H."/>
            <person name="Matsuura K."/>
            <person name="Barry K."/>
            <person name="Labutti K."/>
            <person name="Kuo R."/>
            <person name="Ohm R.A."/>
            <person name="Bhattacharya S.S."/>
            <person name="Shirouzu T."/>
            <person name="Yoshinaga Y."/>
            <person name="Martin F.M."/>
            <person name="Grigoriev I.V."/>
            <person name="Hibbett D.S."/>
        </authorList>
    </citation>
    <scope>NUCLEOTIDE SEQUENCE [LARGE SCALE GENOMIC DNA]</scope>
    <source>
        <strain evidence="5 6">HHB12029</strain>
    </source>
</reference>
<feature type="domain" description="LysM" evidence="4">
    <location>
        <begin position="356"/>
        <end position="402"/>
    </location>
</feature>
<dbReference type="Gene3D" id="3.10.350.10">
    <property type="entry name" value="LysM domain"/>
    <property type="match status" value="7"/>
</dbReference>
<keyword evidence="1" id="KW-0147">Chitin-binding</keyword>
<dbReference type="STRING" id="1314781.A0A165M6I8"/>
<dbReference type="GO" id="GO:0008061">
    <property type="term" value="F:chitin binding"/>
    <property type="evidence" value="ECO:0007669"/>
    <property type="project" value="UniProtKB-KW"/>
</dbReference>
<feature type="region of interest" description="Disordered" evidence="3">
    <location>
        <begin position="250"/>
        <end position="276"/>
    </location>
</feature>
<evidence type="ECO:0000313" key="5">
    <source>
        <dbReference type="EMBL" id="KZV98835.1"/>
    </source>
</evidence>
<dbReference type="CDD" id="cd00118">
    <property type="entry name" value="LysM"/>
    <property type="match status" value="6"/>
</dbReference>
<dbReference type="PANTHER" id="PTHR34997:SF1">
    <property type="entry name" value="PEPTIDOGLYCAN-BINDING LYSIN DOMAIN"/>
    <property type="match status" value="1"/>
</dbReference>
<feature type="domain" description="LysM" evidence="4">
    <location>
        <begin position="495"/>
        <end position="541"/>
    </location>
</feature>
<evidence type="ECO:0000313" key="6">
    <source>
        <dbReference type="Proteomes" id="UP000077266"/>
    </source>
</evidence>
<sequence>MTWTQLLAWNPQLDSTCSNIGTQAGKTICISAPGGAYVPSMTIPPVTGSPTAIAIPTGVIAPGSDRAICGGWYEVVAGDTCPQILSIFQITNDTFYELNPLVNEDCSNLLAGFEYCVSVFGNTTTTSAFPDTTATGASLLSIINGDFPIGTGYVIAGPNMTIVATTVLATATFPSTTTPSPTVAPGSVTDGCLQYYTVQAGDSCLGIEIVNDITDEEFRTWNPQVDSSCGNIQIGLAYCIFGPFVEFTPTTPPGTPPPITTTSTSTTQTSTTAPSPTNIASGTITMGCTEYYTVQSGDSCSKIDTTYSISLTEFLSWNPEVNAQCTNIQLGLAYCVAGPLPTSSPTLPGTLAGCSTYYTIQSGDTCAVMQTKYGVTFDQIRQWNTEIDAKCSNIQPGIGYCVAGPAVGLGSLLPSAGCTDYYTVQPGDTCTVIEARKGITLAQFLAWNPEINSQCSNIQGGVQYCVAGPATTTTPAPPAAPTGSGTISPAQGCKKYYTVVSGDNCSVIEAKFGITLTAFIKWNPEINAACTNLQLGVQYCVTGP</sequence>
<dbReference type="SUPFAM" id="SSF54106">
    <property type="entry name" value="LysM domain"/>
    <property type="match status" value="6"/>
</dbReference>
<feature type="compositionally biased region" description="Pro residues" evidence="3">
    <location>
        <begin position="250"/>
        <end position="259"/>
    </location>
</feature>
<dbReference type="InterPro" id="IPR018392">
    <property type="entry name" value="LysM"/>
</dbReference>
<evidence type="ECO:0000256" key="1">
    <source>
        <dbReference type="ARBA" id="ARBA00022669"/>
    </source>
</evidence>